<comment type="caution">
    <text evidence="2">The sequence shown here is derived from an EMBL/GenBank/DDBJ whole genome shotgun (WGS) entry which is preliminary data.</text>
</comment>
<feature type="domain" description="Prolyl 4-hydroxylase alpha subunit Fe(2+) 2OG dioxygenase" evidence="1">
    <location>
        <begin position="193"/>
        <end position="274"/>
    </location>
</feature>
<gene>
    <name evidence="2" type="ORF">BE21_18285</name>
</gene>
<dbReference type="Pfam" id="PF13640">
    <property type="entry name" value="2OG-FeII_Oxy_3"/>
    <property type="match status" value="1"/>
</dbReference>
<dbReference type="InterPro" id="IPR044862">
    <property type="entry name" value="Pro_4_hyd_alph_FE2OG_OXY"/>
</dbReference>
<dbReference type="AlphaFoldDB" id="A0A150TY22"/>
<name>A0A150TY22_SORCE</name>
<accession>A0A150TY22</accession>
<protein>
    <recommendedName>
        <fullName evidence="1">Prolyl 4-hydroxylase alpha subunit Fe(2+) 2OG dioxygenase domain-containing protein</fullName>
    </recommendedName>
</protein>
<dbReference type="EMBL" id="JEME01000699">
    <property type="protein sequence ID" value="KYG09378.1"/>
    <property type="molecule type" value="Genomic_DNA"/>
</dbReference>
<dbReference type="Gene3D" id="2.60.120.620">
    <property type="entry name" value="q2cbj1_9rhob like domain"/>
    <property type="match status" value="1"/>
</dbReference>
<reference evidence="2 3" key="1">
    <citation type="submission" date="2014-02" db="EMBL/GenBank/DDBJ databases">
        <title>The small core and large imbalanced accessory genome model reveals a collaborative survival strategy of Sorangium cellulosum strains in nature.</title>
        <authorList>
            <person name="Han K."/>
            <person name="Peng R."/>
            <person name="Blom J."/>
            <person name="Li Y.-Z."/>
        </authorList>
    </citation>
    <scope>NUCLEOTIDE SEQUENCE [LARGE SCALE GENOMIC DNA]</scope>
    <source>
        <strain evidence="2 3">So0007-03</strain>
    </source>
</reference>
<sequence>MEDRAHAQSYTSAAARAAPRASTLRAPYDNVRAGRVTPLETILSGRYFRQRVYPFPHIVGEDVLAPGVYRDVEEAFRAALGAGLSETPGDGRFARTVPGYGAYVKPLLRDETGPLALFVSRAWHDMVAALWDIEATLDMDAALHHHPVGSGDGWVHNDLNPGWFVDRPRADGVNVSDPALCDYQHGGAAGDSGRPRETVRAAALLFYLANDPWSPGDGGETGLYSSGRSPVSSPAAVVPPINNSLLCFACTPYSYHAFLRNKQSPRNSVILWIHVPAERAAERHGARSIERWPLR</sequence>
<evidence type="ECO:0000313" key="2">
    <source>
        <dbReference type="EMBL" id="KYG09378.1"/>
    </source>
</evidence>
<dbReference type="Proteomes" id="UP000075502">
    <property type="component" value="Unassembled WGS sequence"/>
</dbReference>
<organism evidence="2 3">
    <name type="scientific">Sorangium cellulosum</name>
    <name type="common">Polyangium cellulosum</name>
    <dbReference type="NCBI Taxonomy" id="56"/>
    <lineage>
        <taxon>Bacteria</taxon>
        <taxon>Pseudomonadati</taxon>
        <taxon>Myxococcota</taxon>
        <taxon>Polyangia</taxon>
        <taxon>Polyangiales</taxon>
        <taxon>Polyangiaceae</taxon>
        <taxon>Sorangium</taxon>
    </lineage>
</organism>
<evidence type="ECO:0000259" key="1">
    <source>
        <dbReference type="Pfam" id="PF13640"/>
    </source>
</evidence>
<evidence type="ECO:0000313" key="3">
    <source>
        <dbReference type="Proteomes" id="UP000075502"/>
    </source>
</evidence>
<proteinExistence type="predicted"/>